<sequence>MTQDDLSAAPLEPDAGAWQWILADEAGIVIGPAPVAFADQTSAEDWLREHFAELEEQGVSTVSLTDGESTVYGPMYLAPDAPGPEEAPAEL</sequence>
<protein>
    <submittedName>
        <fullName evidence="1">Uncharacterized protein</fullName>
    </submittedName>
</protein>
<organism evidence="1 2">
    <name type="scientific">Nakamurella endophytica</name>
    <dbReference type="NCBI Taxonomy" id="1748367"/>
    <lineage>
        <taxon>Bacteria</taxon>
        <taxon>Bacillati</taxon>
        <taxon>Actinomycetota</taxon>
        <taxon>Actinomycetes</taxon>
        <taxon>Nakamurellales</taxon>
        <taxon>Nakamurellaceae</taxon>
        <taxon>Nakamurella</taxon>
    </lineage>
</organism>
<keyword evidence="2" id="KW-1185">Reference proteome</keyword>
<dbReference type="EMBL" id="BMNA01000001">
    <property type="protein sequence ID" value="GGL84910.1"/>
    <property type="molecule type" value="Genomic_DNA"/>
</dbReference>
<gene>
    <name evidence="1" type="ORF">GCM10011594_00610</name>
</gene>
<comment type="caution">
    <text evidence="1">The sequence shown here is derived from an EMBL/GenBank/DDBJ whole genome shotgun (WGS) entry which is preliminary data.</text>
</comment>
<proteinExistence type="predicted"/>
<evidence type="ECO:0000313" key="2">
    <source>
        <dbReference type="Proteomes" id="UP000655208"/>
    </source>
</evidence>
<reference evidence="1" key="2">
    <citation type="submission" date="2020-09" db="EMBL/GenBank/DDBJ databases">
        <authorList>
            <person name="Sun Q."/>
            <person name="Zhou Y."/>
        </authorList>
    </citation>
    <scope>NUCLEOTIDE SEQUENCE</scope>
    <source>
        <strain evidence="1">CGMCC 4.7308</strain>
    </source>
</reference>
<evidence type="ECO:0000313" key="1">
    <source>
        <dbReference type="EMBL" id="GGL84910.1"/>
    </source>
</evidence>
<name>A0A917SJD0_9ACTN</name>
<dbReference type="AlphaFoldDB" id="A0A917SJD0"/>
<reference evidence="1" key="1">
    <citation type="journal article" date="2014" name="Int. J. Syst. Evol. Microbiol.">
        <title>Complete genome sequence of Corynebacterium casei LMG S-19264T (=DSM 44701T), isolated from a smear-ripened cheese.</title>
        <authorList>
            <consortium name="US DOE Joint Genome Institute (JGI-PGF)"/>
            <person name="Walter F."/>
            <person name="Albersmeier A."/>
            <person name="Kalinowski J."/>
            <person name="Ruckert C."/>
        </authorList>
    </citation>
    <scope>NUCLEOTIDE SEQUENCE</scope>
    <source>
        <strain evidence="1">CGMCC 4.7308</strain>
    </source>
</reference>
<accession>A0A917SJD0</accession>
<dbReference type="RefSeq" id="WP_188939548.1">
    <property type="nucleotide sequence ID" value="NZ_BMNA01000001.1"/>
</dbReference>
<dbReference type="Proteomes" id="UP000655208">
    <property type="component" value="Unassembled WGS sequence"/>
</dbReference>